<dbReference type="InterPro" id="IPR003099">
    <property type="entry name" value="Prephen_DH"/>
</dbReference>
<evidence type="ECO:0000313" key="12">
    <source>
        <dbReference type="Proteomes" id="UP000294980"/>
    </source>
</evidence>
<keyword evidence="4" id="KW-0827">Tyrosine biosynthesis</keyword>
<dbReference type="PANTHER" id="PTHR21363">
    <property type="entry name" value="PREPHENATE DEHYDROGENASE"/>
    <property type="match status" value="1"/>
</dbReference>
<dbReference type="Proteomes" id="UP000294980">
    <property type="component" value="Unassembled WGS sequence"/>
</dbReference>
<dbReference type="Gene3D" id="1.10.3660.10">
    <property type="entry name" value="6-phosphogluconate dehydrogenase C-terminal like domain"/>
    <property type="match status" value="1"/>
</dbReference>
<dbReference type="FunFam" id="1.10.3660.10:FF:000003">
    <property type="entry name" value="Prephenate dehydrogenase"/>
    <property type="match status" value="1"/>
</dbReference>
<evidence type="ECO:0000256" key="3">
    <source>
        <dbReference type="ARBA" id="ARBA00012068"/>
    </source>
</evidence>
<dbReference type="GO" id="GO:0008977">
    <property type="term" value="F:prephenate dehydrogenase (NAD+) activity"/>
    <property type="evidence" value="ECO:0007669"/>
    <property type="project" value="UniProtKB-EC"/>
</dbReference>
<dbReference type="GO" id="GO:0006571">
    <property type="term" value="P:tyrosine biosynthetic process"/>
    <property type="evidence" value="ECO:0007669"/>
    <property type="project" value="UniProtKB-KW"/>
</dbReference>
<dbReference type="FunFam" id="3.40.50.720:FF:000208">
    <property type="entry name" value="Prephenate dehydrogenase"/>
    <property type="match status" value="1"/>
</dbReference>
<reference evidence="11 12" key="1">
    <citation type="submission" date="2019-03" db="EMBL/GenBank/DDBJ databases">
        <title>Genomic Encyclopedia of Type Strains, Phase IV (KMG-IV): sequencing the most valuable type-strain genomes for metagenomic binning, comparative biology and taxonomic classification.</title>
        <authorList>
            <person name="Goeker M."/>
        </authorList>
    </citation>
    <scope>NUCLEOTIDE SEQUENCE [LARGE SCALE GENOMIC DNA]</scope>
    <source>
        <strain evidence="11 12">DSM 23344</strain>
    </source>
</reference>
<dbReference type="Gene3D" id="3.40.50.720">
    <property type="entry name" value="NAD(P)-binding Rossmann-like Domain"/>
    <property type="match status" value="1"/>
</dbReference>
<dbReference type="InterPro" id="IPR046826">
    <property type="entry name" value="PDH_N"/>
</dbReference>
<dbReference type="GO" id="GO:0004665">
    <property type="term" value="F:prephenate dehydrogenase (NADP+) activity"/>
    <property type="evidence" value="ECO:0007669"/>
    <property type="project" value="InterPro"/>
</dbReference>
<dbReference type="InterPro" id="IPR008927">
    <property type="entry name" value="6-PGluconate_DH-like_C_sf"/>
</dbReference>
<dbReference type="SUPFAM" id="SSF51735">
    <property type="entry name" value="NAD(P)-binding Rossmann-fold domains"/>
    <property type="match status" value="1"/>
</dbReference>
<dbReference type="Pfam" id="PF20463">
    <property type="entry name" value="PDH_C"/>
    <property type="match status" value="1"/>
</dbReference>
<dbReference type="RefSeq" id="WP_243650297.1">
    <property type="nucleotide sequence ID" value="NZ_SLWX01000005.1"/>
</dbReference>
<keyword evidence="5" id="KW-0028">Amino-acid biosynthesis</keyword>
<evidence type="ECO:0000256" key="4">
    <source>
        <dbReference type="ARBA" id="ARBA00022498"/>
    </source>
</evidence>
<sequence>MPLAVMPEKPAPTVAIIGLGLIGGSLALALREAGEAGELLGCDKQADAVAEGIARRVIDRALQSPREALAQADIIVLCVPTMAAADLLADLTQEAARTGSSAIITDVASVKGGLEARMLAQHGCVPPRVVLGHPIAGSERSGVGAARGGLFRDHLTILTPAENTDADALADVSHLWRAAGASVVCMAVSTHDRVLAATSHLPHVLAYCLVDTLARSPHGDDVFRFAAGGFRDFTRIASSDPVMWRDVALANRGALLEAIDDFAQHLITLRAAIDAGDGDALLQTFTAAKTARDSFSALQATRGRS</sequence>
<evidence type="ECO:0000256" key="2">
    <source>
        <dbReference type="ARBA" id="ARBA00007964"/>
    </source>
</evidence>
<evidence type="ECO:0000256" key="6">
    <source>
        <dbReference type="ARBA" id="ARBA00023002"/>
    </source>
</evidence>
<comment type="catalytic activity">
    <reaction evidence="9">
        <text>prephenate + NAD(+) = 3-(4-hydroxyphenyl)pyruvate + CO2 + NADH</text>
        <dbReference type="Rhea" id="RHEA:13869"/>
        <dbReference type="ChEBI" id="CHEBI:16526"/>
        <dbReference type="ChEBI" id="CHEBI:29934"/>
        <dbReference type="ChEBI" id="CHEBI:36242"/>
        <dbReference type="ChEBI" id="CHEBI:57540"/>
        <dbReference type="ChEBI" id="CHEBI:57945"/>
        <dbReference type="EC" id="1.3.1.12"/>
    </reaction>
</comment>
<accession>A0A4R2KPI9</accession>
<evidence type="ECO:0000256" key="9">
    <source>
        <dbReference type="ARBA" id="ARBA00049260"/>
    </source>
</evidence>
<dbReference type="Pfam" id="PF02153">
    <property type="entry name" value="PDH_N"/>
    <property type="match status" value="1"/>
</dbReference>
<evidence type="ECO:0000256" key="8">
    <source>
        <dbReference type="ARBA" id="ARBA00023141"/>
    </source>
</evidence>
<keyword evidence="6" id="KW-0560">Oxidoreductase</keyword>
<keyword evidence="7" id="KW-0520">NAD</keyword>
<protein>
    <recommendedName>
        <fullName evidence="3">prephenate dehydrogenase</fullName>
        <ecNumber evidence="3">1.3.1.12</ecNumber>
    </recommendedName>
</protein>
<dbReference type="GO" id="GO:0070403">
    <property type="term" value="F:NAD+ binding"/>
    <property type="evidence" value="ECO:0007669"/>
    <property type="project" value="InterPro"/>
</dbReference>
<evidence type="ECO:0000256" key="1">
    <source>
        <dbReference type="ARBA" id="ARBA00005067"/>
    </source>
</evidence>
<feature type="domain" description="Prephenate/arogenate dehydrogenase" evidence="10">
    <location>
        <begin position="12"/>
        <end position="303"/>
    </location>
</feature>
<evidence type="ECO:0000259" key="10">
    <source>
        <dbReference type="PROSITE" id="PS51176"/>
    </source>
</evidence>
<dbReference type="SUPFAM" id="SSF48179">
    <property type="entry name" value="6-phosphogluconate dehydrogenase C-terminal domain-like"/>
    <property type="match status" value="1"/>
</dbReference>
<evidence type="ECO:0000256" key="7">
    <source>
        <dbReference type="ARBA" id="ARBA00023027"/>
    </source>
</evidence>
<dbReference type="PROSITE" id="PS51176">
    <property type="entry name" value="PDH_ADH"/>
    <property type="match status" value="1"/>
</dbReference>
<keyword evidence="8" id="KW-0057">Aromatic amino acid biosynthesis</keyword>
<dbReference type="EMBL" id="SLWX01000005">
    <property type="protein sequence ID" value="TCO76121.1"/>
    <property type="molecule type" value="Genomic_DNA"/>
</dbReference>
<comment type="pathway">
    <text evidence="1">Amino-acid biosynthesis; L-tyrosine biosynthesis; (4-hydroxyphenyl)pyruvate from prephenate (NAD(+) route): step 1/1.</text>
</comment>
<proteinExistence type="inferred from homology"/>
<dbReference type="PANTHER" id="PTHR21363:SF0">
    <property type="entry name" value="PREPHENATE DEHYDROGENASE [NADP(+)]"/>
    <property type="match status" value="1"/>
</dbReference>
<keyword evidence="12" id="KW-1185">Reference proteome</keyword>
<dbReference type="InterPro" id="IPR046825">
    <property type="entry name" value="PDH_C"/>
</dbReference>
<comment type="caution">
    <text evidence="11">The sequence shown here is derived from an EMBL/GenBank/DDBJ whole genome shotgun (WGS) entry which is preliminary data.</text>
</comment>
<organism evidence="11 12">
    <name type="scientific">Chromatocurvus halotolerans</name>
    <dbReference type="NCBI Taxonomy" id="1132028"/>
    <lineage>
        <taxon>Bacteria</taxon>
        <taxon>Pseudomonadati</taxon>
        <taxon>Pseudomonadota</taxon>
        <taxon>Gammaproteobacteria</taxon>
        <taxon>Cellvibrionales</taxon>
        <taxon>Halieaceae</taxon>
        <taxon>Chromatocurvus</taxon>
    </lineage>
</organism>
<name>A0A4R2KPI9_9GAMM</name>
<comment type="similarity">
    <text evidence="2">Belongs to the prephenate/arogenate dehydrogenase family.</text>
</comment>
<dbReference type="EC" id="1.3.1.12" evidence="3"/>
<gene>
    <name evidence="11" type="ORF">EV688_10581</name>
</gene>
<dbReference type="AlphaFoldDB" id="A0A4R2KPI9"/>
<evidence type="ECO:0000313" key="11">
    <source>
        <dbReference type="EMBL" id="TCO76121.1"/>
    </source>
</evidence>
<dbReference type="InterPro" id="IPR050812">
    <property type="entry name" value="Preph/Arog_dehydrog"/>
</dbReference>
<dbReference type="InterPro" id="IPR036291">
    <property type="entry name" value="NAD(P)-bd_dom_sf"/>
</dbReference>
<evidence type="ECO:0000256" key="5">
    <source>
        <dbReference type="ARBA" id="ARBA00022605"/>
    </source>
</evidence>